<evidence type="ECO:0000313" key="4">
    <source>
        <dbReference type="Proteomes" id="UP000198672"/>
    </source>
</evidence>
<dbReference type="InterPro" id="IPR021136">
    <property type="entry name" value="Flagellar_hook_control-like_C"/>
</dbReference>
<reference evidence="4" key="1">
    <citation type="submission" date="2016-10" db="EMBL/GenBank/DDBJ databases">
        <authorList>
            <person name="Varghese N."/>
            <person name="Submissions S."/>
        </authorList>
    </citation>
    <scope>NUCLEOTIDE SEQUENCE [LARGE SCALE GENOMIC DNA]</scope>
    <source>
        <strain evidence="4">DSM 173</strain>
    </source>
</reference>
<feature type="domain" description="Flagellar hook-length control protein-like C-terminal" evidence="2">
    <location>
        <begin position="699"/>
        <end position="770"/>
    </location>
</feature>
<proteinExistence type="predicted"/>
<dbReference type="Proteomes" id="UP000198672">
    <property type="component" value="Unassembled WGS sequence"/>
</dbReference>
<dbReference type="PANTHER" id="PTHR37533:SF2">
    <property type="entry name" value="FLAGELLAR HOOK-LENGTH CONTROL PROTEIN"/>
    <property type="match status" value="1"/>
</dbReference>
<feature type="domain" description="Flagellar hook-length control protein-like C-terminal" evidence="2">
    <location>
        <begin position="800"/>
        <end position="865"/>
    </location>
</feature>
<dbReference type="OrthoDB" id="1792985at2"/>
<feature type="domain" description="Flagellar hook-length control protein-like C-terminal" evidence="2">
    <location>
        <begin position="895"/>
        <end position="960"/>
    </location>
</feature>
<feature type="domain" description="Flagellar hook-length control protein-like C-terminal" evidence="2">
    <location>
        <begin position="1180"/>
        <end position="1245"/>
    </location>
</feature>
<feature type="domain" description="Flagellar hook-length control protein-like C-terminal" evidence="2">
    <location>
        <begin position="1085"/>
        <end position="1150"/>
    </location>
</feature>
<dbReference type="Pfam" id="PF02120">
    <property type="entry name" value="Flg_hook"/>
    <property type="match status" value="11"/>
</dbReference>
<dbReference type="InterPro" id="IPR052563">
    <property type="entry name" value="FliK"/>
</dbReference>
<name>A0A1H3JMF9_ALLWA</name>
<dbReference type="PANTHER" id="PTHR37533">
    <property type="entry name" value="FLAGELLAR HOOK-LENGTH CONTROL PROTEIN"/>
    <property type="match status" value="1"/>
</dbReference>
<evidence type="ECO:0000256" key="1">
    <source>
        <dbReference type="SAM" id="MobiDB-lite"/>
    </source>
</evidence>
<sequence>MLPSNQQTVTGLSGLLSQLFGGVTERGALPTAELSGSSAFGQSLAGQIKSLMIERGDDPEAVATINDEALVAAFLAQAQMPPAPAPAPMPLTAEFAVTATPKQSPTNDKTAALPTTMLERLGEAGRLLAAERVPSVTMPQPTAEPVVVQTAPVTEIAPKPQAAPAPTIASQPIVEPITVQKITPVAEAAPTPTIAPQPTVEPVTVQTAPVAGIAPQRPVAPAPTIASQPIVEPITVQKITPVAEAAPTPTIAPQPTVEPVTVQTAPVAGIAPQRPVAPTPTIAPQPTVEPVTAQTAPVTGIAPQRPAAPTPTPTPTPTIAPQPTVEPVTVQTTPVAGIALQRPAAPAPTIASQPTVEPVAAQTAPVAEIVPKPQAAPAPTIAPQPTVEPITIQTAPVTGIAPQRPAAPAPTIALQPIVEPIAVQTAPVTGIAPQPQAAPTPTIAPQPTVEPVAVQTAPVTGIAPKPQAASAPTIAPQPTVEPVAVQTAPVTGIAPQPSVEAQSMTEPVVMRASQYAQYLQSRAAAGAWTAPLTATSVEPPRETAISELTTQPLVLNHLLQPGGEQHLAEHVHQLIDAGLDRTTIKLDPPSLGTLELRLVQTGTTPQIQLIAAHPVARDVLETVQPQLNATLALDGIETLPIAAEATEIPLFNTPTIQNSVESFSVRSNHITSRRLAPENKPLNLSHLSQPNGEQPLIQHIRQMIDSGQSRAEIKLDPPNLGTLEIRQTQTNGIPQVQISAPNPVARETLNIALPQIRDALAQTGIKLESTPIITQPLDLSRLSQPNGEQPLIQHIRQIIDSGQAHAEIKLDPPNLGTLEIRQTQTNGIPQVQISAPNPVAREALNTALPQIRDALAQTGIKLESTPIITQPLDLSRLSQPNGEQPLIQHIRQIIDSGQARAEIKLEPPNLGTLEIRQTQTNGIPQVQISAPNPVARETLNIALPQIRDALAQTGIKLESTPIINQSLDLSRLSQPNGEQPLIQHIRQMIDSGQARAEIKLDPPNLGTLDIRQTQTNGIPQVQISAQNPVAREALNTALPQIRDALVQTGIKLESTPIINQPLDLSRLSQPNGEQPLIQHIRQIIDSGQARAEIKLEPPNLGTLEIRQTQTNGIPQVQISAPNPVARETLNIALPQIRDALAQTGIKLESTPIITQPLDLSRLSQPSGEQPLIQHIRQIIDSGQARAEIKLDPPDLGTLDIRQTQTNGIPQVQLVASNPVTREALNTALPQIRDALAQTGIKLESTPIITQPLDLSRLSQPNGEQSLIQHIRQIIDSGQARAEIKLDPPDLGTLDIRQTQTNGIPQVQLVASNPVTREALNTALPQIRDALAQTGIKLEPTLIITQPLDLSRLSQPNGEQPLIQHIRQMIDSGEARAEIKLDPPNLGTLDIRQTQTNGIPQVQLVASNPVTREALNTALPQIRDALVQTGIKLESTPIINQPLDLSRLSQLNGEQPLIQQIRQMIDSGQARAEIKLDPPNLGTLEIRQTQTNGIPQVQLVASNPVTREALNTALPQIRDALAQTGIKLESTPIITQPLDLSRLSQPNGEQPLIQHIRQMIDSGQAHAEIKLDPPNLGTLEIRQTQTNGIPQVQISAPNPVARETLNIALPQIRDALAQTGIKLESTPIITQPLDLSRLS</sequence>
<feature type="domain" description="Flagellar hook-length control protein-like C-terminal" evidence="2">
    <location>
        <begin position="1554"/>
        <end position="1625"/>
    </location>
</feature>
<feature type="non-terminal residue" evidence="3">
    <location>
        <position position="1638"/>
    </location>
</feature>
<keyword evidence="4" id="KW-1185">Reference proteome</keyword>
<dbReference type="RefSeq" id="WP_091335332.1">
    <property type="nucleotide sequence ID" value="NZ_FNOW01000062.1"/>
</dbReference>
<organism evidence="3 4">
    <name type="scientific">Allochromatium warmingii</name>
    <name type="common">Chromatium warmingii</name>
    <dbReference type="NCBI Taxonomy" id="61595"/>
    <lineage>
        <taxon>Bacteria</taxon>
        <taxon>Pseudomonadati</taxon>
        <taxon>Pseudomonadota</taxon>
        <taxon>Gammaproteobacteria</taxon>
        <taxon>Chromatiales</taxon>
        <taxon>Chromatiaceae</taxon>
        <taxon>Allochromatium</taxon>
    </lineage>
</organism>
<feature type="compositionally biased region" description="Pro residues" evidence="1">
    <location>
        <begin position="306"/>
        <end position="320"/>
    </location>
</feature>
<protein>
    <submittedName>
        <fullName evidence="3">Hook-length control protein FliK</fullName>
    </submittedName>
</protein>
<dbReference type="CDD" id="cd17470">
    <property type="entry name" value="T3SS_Flik_C"/>
    <property type="match status" value="11"/>
</dbReference>
<dbReference type="InterPro" id="IPR038610">
    <property type="entry name" value="FliK-like_C_sf"/>
</dbReference>
<feature type="domain" description="Flagellar hook-length control protein-like C-terminal" evidence="2">
    <location>
        <begin position="984"/>
        <end position="1055"/>
    </location>
</feature>
<feature type="domain" description="Flagellar hook-length control protein-like C-terminal" evidence="2">
    <location>
        <begin position="573"/>
        <end position="637"/>
    </location>
</feature>
<gene>
    <name evidence="3" type="ORF">SAMN05421644_1621</name>
</gene>
<feature type="domain" description="Flagellar hook-length control protein-like C-terminal" evidence="2">
    <location>
        <begin position="1458"/>
        <end position="1530"/>
    </location>
</feature>
<dbReference type="Gene3D" id="3.30.750.140">
    <property type="match status" value="9"/>
</dbReference>
<evidence type="ECO:0000259" key="2">
    <source>
        <dbReference type="Pfam" id="PF02120"/>
    </source>
</evidence>
<feature type="domain" description="Flagellar hook-length control protein-like C-terminal" evidence="2">
    <location>
        <begin position="1275"/>
        <end position="1338"/>
    </location>
</feature>
<accession>A0A1H3JMF9</accession>
<feature type="region of interest" description="Disordered" evidence="1">
    <location>
        <begin position="301"/>
        <end position="324"/>
    </location>
</feature>
<dbReference type="EMBL" id="FNOW01000062">
    <property type="protein sequence ID" value="SDY41122.1"/>
    <property type="molecule type" value="Genomic_DNA"/>
</dbReference>
<dbReference type="STRING" id="61595.SAMN05421644_1621"/>
<feature type="domain" description="Flagellar hook-length control protein-like C-terminal" evidence="2">
    <location>
        <begin position="1364"/>
        <end position="1435"/>
    </location>
</feature>
<evidence type="ECO:0000313" key="3">
    <source>
        <dbReference type="EMBL" id="SDY41122.1"/>
    </source>
</evidence>